<feature type="region of interest" description="Disordered" evidence="4">
    <location>
        <begin position="1081"/>
        <end position="1122"/>
    </location>
</feature>
<feature type="compositionally biased region" description="Low complexity" evidence="4">
    <location>
        <begin position="864"/>
        <end position="880"/>
    </location>
</feature>
<sequence length="1122" mass="125255">METARTMSAKLMERITDGRASQPKYAHIDLFMGPFIGRESSIENLERVCQDIREPHRFRQDQPLLVVDSDPRLPDGRLYVVGGSHRLLVAAHLLHIHILPYQTLSLNNLTEFGEPVSILTHHAIICHHLEASEPRPRGFSMMQQVKEFGRLRDYWYWRQTQQVREAGKQLRRPPALTLPKLLAEYQELRNDAHASSRYAIEFMSSKTHRAGVLPNNPTIHGYMTGAQRLLDAGVVPYLCELECNDKATFNRRTLNMVKGWKPEKIKDTVDLWKAREQEGLPCDFRFSDKNGSEIDGWRRGRKSSAKKNVAQDSTAKPEAPRKPAPFGWESLLEDWNNPGTLEVLSRLEFEVSKAEQKAKKRIPTDIDELLDIAHKVDVLKQVRISTSAMLSNSNGQTTFDLVDVVRSATATCVKKSASHIAIMVNGGITDESFILYKPDFDPIRKWSMASDNSVLFVMRYLSNWSTHSIGTFYLMDPLLLKLWFQERIRDCKERFISLQKSTRTPQGRQYLFHYRTWHADMTLIPVVGANHWSLVVLVHLPRVLSALEAAERKVNDVISASYWLDSMDDNSLHNGFDDNVYQYLLAIYPGKQNVSLAQLRAALPLHRLSCEVQSSNECGFYVTYHISLVSKKISLFKKGQPEAVQRYINDMYRSYSFGAYRKDVLERLEFLVSEYSKNPNRYTESPPYTWETLTLPTLSKVPVTVSPVATSNIKNETPASVSPSHTEIITATSQENENGTRKRSARERAGTHSENGYDDFMDKLPKRPEQISVSDALIGLHHTHMALRTSLRSTLPLPTSSQRSPGSQIEPQSFNGAQGFGPSSLLRQISPSSPCNNPHKYKQDSADQHPTTSASTIAHPRPEPLSAAPPSTPSQAPKAPLLNPPLRSALPPAAHSPSRGTRFPDSDPIPTTVISPAARSSSKPHNAAPVPNLLHRSVPLSHAAKQSPIAPMPSSASAVSTAHGFQQQPKQKASQPQAVTVISHPPVVPKPATQFSSMRHALVGVINGLVAMNCAQSGSQLKCKREVIVSKILEDAVIKMHMVAMGSNESMENAMQKMTPLIISKFQSICSRSSPCPIPNVSHQSFRSPQTSAVPTTSLSSSPQDVTKELKVTSGPTDHHQQ</sequence>
<organism evidence="6 7">
    <name type="scientific">Gracilariopsis chorda</name>
    <dbReference type="NCBI Taxonomy" id="448386"/>
    <lineage>
        <taxon>Eukaryota</taxon>
        <taxon>Rhodophyta</taxon>
        <taxon>Florideophyceae</taxon>
        <taxon>Rhodymeniophycidae</taxon>
        <taxon>Gracilariales</taxon>
        <taxon>Gracilariaceae</taxon>
        <taxon>Gracilariopsis</taxon>
    </lineage>
</organism>
<feature type="domain" description="Ubiquitin-like protease family profile" evidence="5">
    <location>
        <begin position="433"/>
        <end position="629"/>
    </location>
</feature>
<dbReference type="CDD" id="cd16387">
    <property type="entry name" value="ParB_N_Srx"/>
    <property type="match status" value="1"/>
</dbReference>
<gene>
    <name evidence="6" type="ORF">BWQ96_07240</name>
</gene>
<feature type="compositionally biased region" description="Low complexity" evidence="4">
    <location>
        <begin position="947"/>
        <end position="975"/>
    </location>
</feature>
<feature type="compositionally biased region" description="Polar residues" evidence="4">
    <location>
        <begin position="825"/>
        <end position="836"/>
    </location>
</feature>
<evidence type="ECO:0000259" key="5">
    <source>
        <dbReference type="PROSITE" id="PS50600"/>
    </source>
</evidence>
<keyword evidence="7" id="KW-1185">Reference proteome</keyword>
<dbReference type="AlphaFoldDB" id="A0A2V3ILV9"/>
<evidence type="ECO:0000313" key="7">
    <source>
        <dbReference type="Proteomes" id="UP000247409"/>
    </source>
</evidence>
<dbReference type="InterPro" id="IPR003653">
    <property type="entry name" value="Peptidase_C48_C"/>
</dbReference>
<comment type="caution">
    <text evidence="6">The sequence shown here is derived from an EMBL/GenBank/DDBJ whole genome shotgun (WGS) entry which is preliminary data.</text>
</comment>
<dbReference type="SUPFAM" id="SSF54001">
    <property type="entry name" value="Cysteine proteinases"/>
    <property type="match status" value="1"/>
</dbReference>
<dbReference type="GO" id="GO:0006508">
    <property type="term" value="P:proteolysis"/>
    <property type="evidence" value="ECO:0007669"/>
    <property type="project" value="UniProtKB-KW"/>
</dbReference>
<dbReference type="OrthoDB" id="11344at2759"/>
<keyword evidence="2" id="KW-0645">Protease</keyword>
<keyword evidence="3" id="KW-0378">Hydrolase</keyword>
<proteinExistence type="inferred from homology"/>
<dbReference type="EMBL" id="NBIV01000140">
    <property type="protein sequence ID" value="PXF43043.1"/>
    <property type="molecule type" value="Genomic_DNA"/>
</dbReference>
<protein>
    <recommendedName>
        <fullName evidence="5">Ubiquitin-like protease family profile domain-containing protein</fullName>
    </recommendedName>
</protein>
<evidence type="ECO:0000256" key="1">
    <source>
        <dbReference type="ARBA" id="ARBA00005234"/>
    </source>
</evidence>
<dbReference type="InterPro" id="IPR038765">
    <property type="entry name" value="Papain-like_cys_pep_sf"/>
</dbReference>
<feature type="compositionally biased region" description="Polar residues" evidence="4">
    <location>
        <begin position="802"/>
        <end position="816"/>
    </location>
</feature>
<feature type="region of interest" description="Disordered" evidence="4">
    <location>
        <begin position="792"/>
        <end position="975"/>
    </location>
</feature>
<dbReference type="GO" id="GO:0008234">
    <property type="term" value="F:cysteine-type peptidase activity"/>
    <property type="evidence" value="ECO:0007669"/>
    <property type="project" value="InterPro"/>
</dbReference>
<feature type="compositionally biased region" description="Basic and acidic residues" evidence="4">
    <location>
        <begin position="1106"/>
        <end position="1122"/>
    </location>
</feature>
<evidence type="ECO:0000256" key="2">
    <source>
        <dbReference type="ARBA" id="ARBA00022670"/>
    </source>
</evidence>
<feature type="region of interest" description="Disordered" evidence="4">
    <location>
        <begin position="714"/>
        <end position="763"/>
    </location>
</feature>
<feature type="compositionally biased region" description="Low complexity" evidence="4">
    <location>
        <begin position="792"/>
        <end position="801"/>
    </location>
</feature>
<name>A0A2V3ILV9_9FLOR</name>
<evidence type="ECO:0000256" key="4">
    <source>
        <dbReference type="SAM" id="MobiDB-lite"/>
    </source>
</evidence>
<comment type="similarity">
    <text evidence="1">Belongs to the peptidase C48 family.</text>
</comment>
<accession>A0A2V3ILV9</accession>
<feature type="compositionally biased region" description="Polar residues" evidence="4">
    <location>
        <begin position="912"/>
        <end position="924"/>
    </location>
</feature>
<feature type="compositionally biased region" description="Polar residues" evidence="4">
    <location>
        <begin position="1081"/>
        <end position="1105"/>
    </location>
</feature>
<dbReference type="PROSITE" id="PS50600">
    <property type="entry name" value="ULP_PROTEASE"/>
    <property type="match status" value="1"/>
</dbReference>
<feature type="compositionally biased region" description="Polar residues" evidence="4">
    <location>
        <begin position="714"/>
        <end position="737"/>
    </location>
</feature>
<dbReference type="Proteomes" id="UP000247409">
    <property type="component" value="Unassembled WGS sequence"/>
</dbReference>
<dbReference type="Gene3D" id="3.40.395.10">
    <property type="entry name" value="Adenoviral Proteinase, Chain A"/>
    <property type="match status" value="1"/>
</dbReference>
<evidence type="ECO:0000313" key="6">
    <source>
        <dbReference type="EMBL" id="PXF43043.1"/>
    </source>
</evidence>
<evidence type="ECO:0000256" key="3">
    <source>
        <dbReference type="ARBA" id="ARBA00022801"/>
    </source>
</evidence>
<feature type="region of interest" description="Disordered" evidence="4">
    <location>
        <begin position="295"/>
        <end position="323"/>
    </location>
</feature>
<reference evidence="6 7" key="1">
    <citation type="journal article" date="2018" name="Mol. Biol. Evol.">
        <title>Analysis of the draft genome of the red seaweed Gracilariopsis chorda provides insights into genome size evolution in Rhodophyta.</title>
        <authorList>
            <person name="Lee J."/>
            <person name="Yang E.C."/>
            <person name="Graf L."/>
            <person name="Yang J.H."/>
            <person name="Qiu H."/>
            <person name="Zel Zion U."/>
            <person name="Chan C.X."/>
            <person name="Stephens T.G."/>
            <person name="Weber A.P.M."/>
            <person name="Boo G.H."/>
            <person name="Boo S.M."/>
            <person name="Kim K.M."/>
            <person name="Shin Y."/>
            <person name="Jung M."/>
            <person name="Lee S.J."/>
            <person name="Yim H.S."/>
            <person name="Lee J.H."/>
            <person name="Bhattacharya D."/>
            <person name="Yoon H.S."/>
        </authorList>
    </citation>
    <scope>NUCLEOTIDE SEQUENCE [LARGE SCALE GENOMIC DNA]</scope>
    <source>
        <strain evidence="6 7">SKKU-2015</strain>
        <tissue evidence="6">Whole body</tissue>
    </source>
</reference>